<keyword evidence="18" id="KW-1185">Reference proteome</keyword>
<dbReference type="AlphaFoldDB" id="A0A9W8YT12"/>
<keyword evidence="8 16" id="KW-0812">Transmembrane</keyword>
<feature type="transmembrane region" description="Helical" evidence="16">
    <location>
        <begin position="13"/>
        <end position="31"/>
    </location>
</feature>
<name>A0A9W8YT12_9PEZI</name>
<comment type="subcellular location">
    <subcellularLocation>
        <location evidence="1">Endoplasmic reticulum membrane</location>
        <topology evidence="1">Multi-pass membrane protein</topology>
    </subcellularLocation>
</comment>
<feature type="compositionally biased region" description="Basic and acidic residues" evidence="15">
    <location>
        <begin position="512"/>
        <end position="533"/>
    </location>
</feature>
<evidence type="ECO:0000256" key="1">
    <source>
        <dbReference type="ARBA" id="ARBA00004477"/>
    </source>
</evidence>
<dbReference type="GO" id="GO:0006488">
    <property type="term" value="P:dolichol-linked oligosaccharide biosynthetic process"/>
    <property type="evidence" value="ECO:0007669"/>
    <property type="project" value="InterPro"/>
</dbReference>
<feature type="transmembrane region" description="Helical" evidence="16">
    <location>
        <begin position="43"/>
        <end position="65"/>
    </location>
</feature>
<evidence type="ECO:0000256" key="9">
    <source>
        <dbReference type="ARBA" id="ARBA00022824"/>
    </source>
</evidence>
<dbReference type="Pfam" id="PF04922">
    <property type="entry name" value="DIE2_ALG10"/>
    <property type="match status" value="1"/>
</dbReference>
<evidence type="ECO:0000313" key="17">
    <source>
        <dbReference type="EMBL" id="KAJ4390146.1"/>
    </source>
</evidence>
<evidence type="ECO:0000256" key="12">
    <source>
        <dbReference type="ARBA" id="ARBA00032069"/>
    </source>
</evidence>
<keyword evidence="6 17" id="KW-0328">Glycosyltransferase</keyword>
<feature type="transmembrane region" description="Helical" evidence="16">
    <location>
        <begin position="405"/>
        <end position="429"/>
    </location>
</feature>
<dbReference type="OrthoDB" id="4769at2759"/>
<protein>
    <recommendedName>
        <fullName evidence="5">Dol-P-Glc:Glc(2)Man(9)GlcNAc(2)-PP-Dol alpha-1,2-glucosyltransferase</fullName>
        <ecNumber evidence="4">2.4.1.256</ecNumber>
    </recommendedName>
    <alternativeName>
        <fullName evidence="12">Asparagine-linked glycosylation protein 10</fullName>
    </alternativeName>
</protein>
<proteinExistence type="inferred from homology"/>
<feature type="transmembrane region" description="Helical" evidence="16">
    <location>
        <begin position="542"/>
        <end position="563"/>
    </location>
</feature>
<feature type="transmembrane region" description="Helical" evidence="16">
    <location>
        <begin position="125"/>
        <end position="142"/>
    </location>
</feature>
<keyword evidence="7 17" id="KW-0808">Transferase</keyword>
<feature type="transmembrane region" description="Helical" evidence="16">
    <location>
        <begin position="575"/>
        <end position="599"/>
    </location>
</feature>
<dbReference type="PANTHER" id="PTHR12989">
    <property type="entry name" value="ALPHA-1,2-GLUCOSYLTRANSFERASE ALG10"/>
    <property type="match status" value="1"/>
</dbReference>
<keyword evidence="11 16" id="KW-0472">Membrane</keyword>
<feature type="transmembrane region" description="Helical" evidence="16">
    <location>
        <begin position="449"/>
        <end position="471"/>
    </location>
</feature>
<keyword evidence="9" id="KW-0256">Endoplasmic reticulum</keyword>
<feature type="transmembrane region" description="Helical" evidence="16">
    <location>
        <begin position="163"/>
        <end position="183"/>
    </location>
</feature>
<evidence type="ECO:0000256" key="10">
    <source>
        <dbReference type="ARBA" id="ARBA00022989"/>
    </source>
</evidence>
<reference evidence="17" key="1">
    <citation type="submission" date="2022-10" db="EMBL/GenBank/DDBJ databases">
        <title>Tapping the CABI collections for fungal endophytes: first genome assemblies for Collariella, Neodidymelliopsis, Ascochyta clinopodiicola, Didymella pomorum, Didymosphaeria variabile, Neocosmospora piperis and Neocucurbitaria cava.</title>
        <authorList>
            <person name="Hill R."/>
        </authorList>
    </citation>
    <scope>NUCLEOTIDE SEQUENCE</scope>
    <source>
        <strain evidence="17">IMI 355082</strain>
    </source>
</reference>
<comment type="similarity">
    <text evidence="3">Belongs to the ALG10 glucosyltransferase family.</text>
</comment>
<evidence type="ECO:0000256" key="15">
    <source>
        <dbReference type="SAM" id="MobiDB-lite"/>
    </source>
</evidence>
<keyword evidence="10 16" id="KW-1133">Transmembrane helix</keyword>
<accession>A0A9W8YT12</accession>
<evidence type="ECO:0000256" key="11">
    <source>
        <dbReference type="ARBA" id="ARBA00023136"/>
    </source>
</evidence>
<dbReference type="Proteomes" id="UP001140453">
    <property type="component" value="Unassembled WGS sequence"/>
</dbReference>
<feature type="transmembrane region" description="Helical" evidence="16">
    <location>
        <begin position="611"/>
        <end position="630"/>
    </location>
</feature>
<evidence type="ECO:0000256" key="13">
    <source>
        <dbReference type="ARBA" id="ARBA00044727"/>
    </source>
</evidence>
<dbReference type="PANTHER" id="PTHR12989:SF10">
    <property type="entry name" value="DOL-P-GLC:GLC(2)MAN(9)GLCNAC(2)-PP-DOL ALPHA-1,2-GLUCOSYLTRANSFERASE-RELATED"/>
    <property type="match status" value="1"/>
</dbReference>
<feature type="transmembrane region" description="Helical" evidence="16">
    <location>
        <begin position="321"/>
        <end position="339"/>
    </location>
</feature>
<evidence type="ECO:0000256" key="14">
    <source>
        <dbReference type="ARBA" id="ARBA00048064"/>
    </source>
</evidence>
<feature type="transmembrane region" description="Helical" evidence="16">
    <location>
        <begin position="219"/>
        <end position="240"/>
    </location>
</feature>
<evidence type="ECO:0000256" key="4">
    <source>
        <dbReference type="ARBA" id="ARBA00011967"/>
    </source>
</evidence>
<dbReference type="EC" id="2.4.1.256" evidence="4"/>
<comment type="caution">
    <text evidence="17">The sequence shown here is derived from an EMBL/GenBank/DDBJ whole genome shotgun (WGS) entry which is preliminary data.</text>
</comment>
<evidence type="ECO:0000256" key="5">
    <source>
        <dbReference type="ARBA" id="ARBA00018512"/>
    </source>
</evidence>
<dbReference type="EMBL" id="JAPEVB010000004">
    <property type="protein sequence ID" value="KAJ4390146.1"/>
    <property type="molecule type" value="Genomic_DNA"/>
</dbReference>
<evidence type="ECO:0000256" key="7">
    <source>
        <dbReference type="ARBA" id="ARBA00022679"/>
    </source>
</evidence>
<evidence type="ECO:0000256" key="8">
    <source>
        <dbReference type="ARBA" id="ARBA00022692"/>
    </source>
</evidence>
<organism evidence="17 18">
    <name type="scientific">Gnomoniopsis smithogilvyi</name>
    <dbReference type="NCBI Taxonomy" id="1191159"/>
    <lineage>
        <taxon>Eukaryota</taxon>
        <taxon>Fungi</taxon>
        <taxon>Dikarya</taxon>
        <taxon>Ascomycota</taxon>
        <taxon>Pezizomycotina</taxon>
        <taxon>Sordariomycetes</taxon>
        <taxon>Sordariomycetidae</taxon>
        <taxon>Diaporthales</taxon>
        <taxon>Gnomoniaceae</taxon>
        <taxon>Gnomoniopsis</taxon>
    </lineage>
</organism>
<dbReference type="GO" id="GO:0005789">
    <property type="term" value="C:endoplasmic reticulum membrane"/>
    <property type="evidence" value="ECO:0007669"/>
    <property type="project" value="UniProtKB-SubCell"/>
</dbReference>
<gene>
    <name evidence="17" type="primary">ALG10</name>
    <name evidence="17" type="ORF">N0V93_007620</name>
</gene>
<comment type="catalytic activity">
    <reaction evidence="14">
        <text>an alpha-D-Glc-(1-&gt;3)-alpha-D-Glc-(1-&gt;3)-alpha-D-Man-(1-&gt;2)-alpha-D-Man-(1-&gt;2)-alpha-D-Man-(1-&gt;3)-[alpha-D-Man-(1-&gt;2)-alpha-D-Man-(1-&gt;3)-[alpha-D-Man-(1-&gt;2)-alpha-D-Man-(1-&gt;6)]-alpha-D-Man-(1-&gt;6)]-beta-D-Man-(1-&gt;4)-beta-D-GlcNAc-(1-&gt;4)-alpha-D-GlcNAc-diphospho-di-trans,poly-cis-dolichol + a di-trans,poly-cis-dolichyl beta-D-glucosyl phosphate = a alpha-D-Glc-(1-&gt;2)-alpha-D-Glc-(1-&gt;3)-alpha-D-Glc-(1-&gt;3)-alpha-D-Man-(1-&gt;2)-alpha-D-Man-(1-&gt;2)-alpha-D-Man-(1-&gt;3)-[alpha-D-Man-(1-&gt;2)-alpha-D-Man-(1-&gt;3)-[alpha-D-Man-(1-&gt;2)-alpha-D-Man-(1-&gt;6)]-alpha-D-Man-(1-&gt;6)]-beta-D-Man-(1-&gt;4)-beta-D-GlcNAc-(1-&gt;4)-alpha-D-GlcNAc-diphospho-di-trans,poly-cis-dolichol + a di-trans,poly-cis-dolichyl phosphate + H(+)</text>
        <dbReference type="Rhea" id="RHEA:29543"/>
        <dbReference type="Rhea" id="RHEA-COMP:19498"/>
        <dbReference type="Rhea" id="RHEA-COMP:19502"/>
        <dbReference type="Rhea" id="RHEA-COMP:19512"/>
        <dbReference type="Rhea" id="RHEA-COMP:19522"/>
        <dbReference type="ChEBI" id="CHEBI:15378"/>
        <dbReference type="ChEBI" id="CHEBI:57525"/>
        <dbReference type="ChEBI" id="CHEBI:57683"/>
        <dbReference type="ChEBI" id="CHEBI:132522"/>
        <dbReference type="ChEBI" id="CHEBI:132523"/>
        <dbReference type="EC" id="2.4.1.256"/>
    </reaction>
    <physiologicalReaction direction="left-to-right" evidence="14">
        <dbReference type="Rhea" id="RHEA:29544"/>
    </physiologicalReaction>
</comment>
<dbReference type="GO" id="GO:0106073">
    <property type="term" value="F:dolichyl pyrophosphate Glc2Man9GlcNAc2 alpha-1,2-glucosyltransferase activity"/>
    <property type="evidence" value="ECO:0007669"/>
    <property type="project" value="UniProtKB-EC"/>
</dbReference>
<feature type="region of interest" description="Disordered" evidence="15">
    <location>
        <begin position="502"/>
        <end position="540"/>
    </location>
</feature>
<evidence type="ECO:0000256" key="16">
    <source>
        <dbReference type="SAM" id="Phobius"/>
    </source>
</evidence>
<evidence type="ECO:0000313" key="18">
    <source>
        <dbReference type="Proteomes" id="UP001140453"/>
    </source>
</evidence>
<evidence type="ECO:0000256" key="3">
    <source>
        <dbReference type="ARBA" id="ARBA00010600"/>
    </source>
</evidence>
<comment type="pathway">
    <text evidence="2">Protein modification; protein glycosylation.</text>
</comment>
<comment type="function">
    <text evidence="13">Dol-P-Glc:Glc(2)Man(9)GlcNAc(2)-PP-Dol alpha-1,2-glucosyltransferase that operates in the biosynthetic pathway of dolichol-linked oligosaccharides, the glycan precursors employed in protein asparagine (N)-glycosylation. The assembly of dolichol-linked oligosaccharides begins on the cytosolic side of the endoplasmic reticulum membrane and finishes in its lumen. The sequential addition of sugars to dolichol pyrophosphate produces dolichol-linked oligosaccharides containing fourteen sugars, including two GlcNAcs, nine mannoses and three glucoses. Once assembled, the oligosaccharide is transferred from the lipid to nascent proteins by oligosaccharyltransferases. In the lumen of the endoplasmic reticulum, adds the third and last glucose residue from dolichyl phosphate glucose (Dol-P-Glc) onto the lipid-linked oligosaccharide intermediate Glc(2)Man(9)GlcNAc(2)-PP-Dol to produce Glc(3)Man(9)GlcNAc(2)-PP-Dol.</text>
</comment>
<evidence type="ECO:0000256" key="2">
    <source>
        <dbReference type="ARBA" id="ARBA00004922"/>
    </source>
</evidence>
<feature type="transmembrane region" description="Helical" evidence="16">
    <location>
        <begin position="359"/>
        <end position="384"/>
    </location>
</feature>
<sequence length="654" mass="74322">MAIPEIPDDFLRYLAQCSIIGFFTFAARVTYYRFHYGWKDSVVWPGLLFVTVAGLLWQAVVTLWVPEPYLDEIFHIPQAQKYCQLRWYEWDDKITTPPGLYLLSFAIQKFTWIILGDCSPLTLRMTNWLAIIFLAFVALQCRRLIEARLAERESESQQSRPPYALSIFSVHTGVNIALFPLLFFFSGLYYTDVFSTLAVLVAFWNHLERVGLEAKGWKSDALVIVLGIGSLFMRQTNVFWVGLFMGGLEAVHIVKGMRPPPTRPGQFNRQTLIRFYLSRYSHGDVHDPPLNEAGLEDVLYCAMSIAIAIVCNPLRVFRQVWAHIAVMGLFGAFVLWNGGVVLGDKANHVVTVHLSQLLYIWPLFAFFSAPLVVSWVVQTVSSFLPGENTRTTKQSKQSTPSPYASFLNLAGYASLAPLALAIVRLNTIIHPFTLADNRHYMFYVFRYSILRSPVVRFALVPVYIVCGILCWKTLAGFGMENQVVNDHEQTQETLQAAKLANGKTVAKKNRSKSKERGKESNKTEKTSALHDHLSSPTSTSHLAPSLSTALLWILATTLSLFTAPLVEPRYFILPWVFWRLLLPAWALPQAAAAAAAPGFLKRLGQRYDLRLWVESIWFVLINVATMYIFITRPFYWYAPDGTLADEGRVQRFMW</sequence>
<evidence type="ECO:0000256" key="6">
    <source>
        <dbReference type="ARBA" id="ARBA00022676"/>
    </source>
</evidence>
<dbReference type="InterPro" id="IPR016900">
    <property type="entry name" value="Alg10"/>
</dbReference>